<keyword evidence="1" id="KW-0479">Metal-binding</keyword>
<dbReference type="EMBL" id="JAIWYP010000010">
    <property type="protein sequence ID" value="KAH3754711.1"/>
    <property type="molecule type" value="Genomic_DNA"/>
</dbReference>
<comment type="caution">
    <text evidence="3">The sequence shown here is derived from an EMBL/GenBank/DDBJ whole genome shotgun (WGS) entry which is preliminary data.</text>
</comment>
<dbReference type="AlphaFoldDB" id="A0A9D4DU12"/>
<keyword evidence="1" id="KW-0862">Zinc</keyword>
<feature type="domain" description="CCHC-type" evidence="2">
    <location>
        <begin position="185"/>
        <end position="198"/>
    </location>
</feature>
<dbReference type="InterPro" id="IPR036875">
    <property type="entry name" value="Znf_CCHC_sf"/>
</dbReference>
<evidence type="ECO:0000259" key="2">
    <source>
        <dbReference type="PROSITE" id="PS50158"/>
    </source>
</evidence>
<dbReference type="GO" id="GO:0008270">
    <property type="term" value="F:zinc ion binding"/>
    <property type="evidence" value="ECO:0007669"/>
    <property type="project" value="UniProtKB-KW"/>
</dbReference>
<gene>
    <name evidence="3" type="ORF">DPMN_189392</name>
</gene>
<dbReference type="InterPro" id="IPR001878">
    <property type="entry name" value="Znf_CCHC"/>
</dbReference>
<keyword evidence="1" id="KW-0863">Zinc-finger</keyword>
<name>A0A9D4DU12_DREPO</name>
<evidence type="ECO:0000313" key="4">
    <source>
        <dbReference type="Proteomes" id="UP000828390"/>
    </source>
</evidence>
<organism evidence="3 4">
    <name type="scientific">Dreissena polymorpha</name>
    <name type="common">Zebra mussel</name>
    <name type="synonym">Mytilus polymorpha</name>
    <dbReference type="NCBI Taxonomy" id="45954"/>
    <lineage>
        <taxon>Eukaryota</taxon>
        <taxon>Metazoa</taxon>
        <taxon>Spiralia</taxon>
        <taxon>Lophotrochozoa</taxon>
        <taxon>Mollusca</taxon>
        <taxon>Bivalvia</taxon>
        <taxon>Autobranchia</taxon>
        <taxon>Heteroconchia</taxon>
        <taxon>Euheterodonta</taxon>
        <taxon>Imparidentia</taxon>
        <taxon>Neoheterodontei</taxon>
        <taxon>Myida</taxon>
        <taxon>Dreissenoidea</taxon>
        <taxon>Dreissenidae</taxon>
        <taxon>Dreissena</taxon>
    </lineage>
</organism>
<evidence type="ECO:0000256" key="1">
    <source>
        <dbReference type="PROSITE-ProRule" id="PRU00047"/>
    </source>
</evidence>
<dbReference type="GO" id="GO:0003676">
    <property type="term" value="F:nucleic acid binding"/>
    <property type="evidence" value="ECO:0007669"/>
    <property type="project" value="InterPro"/>
</dbReference>
<dbReference type="PROSITE" id="PS50158">
    <property type="entry name" value="ZF_CCHC"/>
    <property type="match status" value="1"/>
</dbReference>
<sequence>MDVEVELSYLEVVDKLERLFGYRDLPETARVTFSSARQGDNELVDDWANRVMTLASEAYMDLPEAYILQESILRFCMGARVKEAAELVINQRPASIEQAIDQLKWVIHTRFVYQPILVQKVECVGLVKVADVNVASESRLVERVQAVERKGDMLGEKVDVCKGMLDQLLARPTRSPSPSPVRQLCVNCKEIGHLSQECLNCVQNDKGLLVMIEQIKSDSMSRIDASVNGFAIQAEINTAAEKTLASVG</sequence>
<evidence type="ECO:0000313" key="3">
    <source>
        <dbReference type="EMBL" id="KAH3754711.1"/>
    </source>
</evidence>
<proteinExistence type="predicted"/>
<reference evidence="3" key="1">
    <citation type="journal article" date="2019" name="bioRxiv">
        <title>The Genome of the Zebra Mussel, Dreissena polymorpha: A Resource for Invasive Species Research.</title>
        <authorList>
            <person name="McCartney M.A."/>
            <person name="Auch B."/>
            <person name="Kono T."/>
            <person name="Mallez S."/>
            <person name="Zhang Y."/>
            <person name="Obille A."/>
            <person name="Becker A."/>
            <person name="Abrahante J.E."/>
            <person name="Garbe J."/>
            <person name="Badalamenti J.P."/>
            <person name="Herman A."/>
            <person name="Mangelson H."/>
            <person name="Liachko I."/>
            <person name="Sullivan S."/>
            <person name="Sone E.D."/>
            <person name="Koren S."/>
            <person name="Silverstein K.A.T."/>
            <person name="Beckman K.B."/>
            <person name="Gohl D.M."/>
        </authorList>
    </citation>
    <scope>NUCLEOTIDE SEQUENCE</scope>
    <source>
        <strain evidence="3">Duluth1</strain>
        <tissue evidence="3">Whole animal</tissue>
    </source>
</reference>
<accession>A0A9D4DU12</accession>
<dbReference type="Proteomes" id="UP000828390">
    <property type="component" value="Unassembled WGS sequence"/>
</dbReference>
<reference evidence="3" key="2">
    <citation type="submission" date="2020-11" db="EMBL/GenBank/DDBJ databases">
        <authorList>
            <person name="McCartney M.A."/>
            <person name="Auch B."/>
            <person name="Kono T."/>
            <person name="Mallez S."/>
            <person name="Becker A."/>
            <person name="Gohl D.M."/>
            <person name="Silverstein K.A.T."/>
            <person name="Koren S."/>
            <person name="Bechman K.B."/>
            <person name="Herman A."/>
            <person name="Abrahante J.E."/>
            <person name="Garbe J."/>
        </authorList>
    </citation>
    <scope>NUCLEOTIDE SEQUENCE</scope>
    <source>
        <strain evidence="3">Duluth1</strain>
        <tissue evidence="3">Whole animal</tissue>
    </source>
</reference>
<protein>
    <recommendedName>
        <fullName evidence="2">CCHC-type domain-containing protein</fullName>
    </recommendedName>
</protein>
<dbReference type="SUPFAM" id="SSF57756">
    <property type="entry name" value="Retrovirus zinc finger-like domains"/>
    <property type="match status" value="1"/>
</dbReference>
<keyword evidence="4" id="KW-1185">Reference proteome</keyword>